<proteinExistence type="predicted"/>
<dbReference type="Proteomes" id="UP000887013">
    <property type="component" value="Unassembled WGS sequence"/>
</dbReference>
<sequence>MQVTRDSHQQHLGNGETVRTRNLQRSYEASVEKQIKRKCKVDDISRHELADKEKKGRRRKSYFPYISSLIFNGSVFRDPGGKEANNVARRTLALTMNGFLDNDYICSTTSFGD</sequence>
<keyword evidence="4" id="KW-1185">Reference proteome</keyword>
<comment type="caution">
    <text evidence="2">The sequence shown here is derived from an EMBL/GenBank/DDBJ whole genome shotgun (WGS) entry which is preliminary data.</text>
</comment>
<name>A0A8X6N9E7_NEPPI</name>
<reference evidence="2" key="1">
    <citation type="submission" date="2020-08" db="EMBL/GenBank/DDBJ databases">
        <title>Multicomponent nature underlies the extraordinary mechanical properties of spider dragline silk.</title>
        <authorList>
            <person name="Kono N."/>
            <person name="Nakamura H."/>
            <person name="Mori M."/>
            <person name="Yoshida Y."/>
            <person name="Ohtoshi R."/>
            <person name="Malay A.D."/>
            <person name="Moran D.A.P."/>
            <person name="Tomita M."/>
            <person name="Numata K."/>
            <person name="Arakawa K."/>
        </authorList>
    </citation>
    <scope>NUCLEOTIDE SEQUENCE</scope>
</reference>
<organism evidence="2 4">
    <name type="scientific">Nephila pilipes</name>
    <name type="common">Giant wood spider</name>
    <name type="synonym">Nephila maculata</name>
    <dbReference type="NCBI Taxonomy" id="299642"/>
    <lineage>
        <taxon>Eukaryota</taxon>
        <taxon>Metazoa</taxon>
        <taxon>Ecdysozoa</taxon>
        <taxon>Arthropoda</taxon>
        <taxon>Chelicerata</taxon>
        <taxon>Arachnida</taxon>
        <taxon>Araneae</taxon>
        <taxon>Araneomorphae</taxon>
        <taxon>Entelegynae</taxon>
        <taxon>Araneoidea</taxon>
        <taxon>Nephilidae</taxon>
        <taxon>Nephila</taxon>
    </lineage>
</organism>
<evidence type="ECO:0000256" key="1">
    <source>
        <dbReference type="SAM" id="MobiDB-lite"/>
    </source>
</evidence>
<dbReference type="EMBL" id="BMAW01080939">
    <property type="protein sequence ID" value="GFU22039.1"/>
    <property type="molecule type" value="Genomic_DNA"/>
</dbReference>
<evidence type="ECO:0000313" key="2">
    <source>
        <dbReference type="EMBL" id="GFT01029.1"/>
    </source>
</evidence>
<gene>
    <name evidence="2" type="ORF">NPIL_432781</name>
    <name evidence="3" type="ORF">NPIL_660621</name>
</gene>
<evidence type="ECO:0000313" key="4">
    <source>
        <dbReference type="Proteomes" id="UP000887013"/>
    </source>
</evidence>
<dbReference type="AlphaFoldDB" id="A0A8X6N9E7"/>
<evidence type="ECO:0000313" key="3">
    <source>
        <dbReference type="EMBL" id="GFU22039.1"/>
    </source>
</evidence>
<dbReference type="EMBL" id="BMAW01101768">
    <property type="protein sequence ID" value="GFT01029.1"/>
    <property type="molecule type" value="Genomic_DNA"/>
</dbReference>
<accession>A0A8X6N9E7</accession>
<protein>
    <submittedName>
        <fullName evidence="2">Uncharacterized protein</fullName>
    </submittedName>
</protein>
<feature type="region of interest" description="Disordered" evidence="1">
    <location>
        <begin position="1"/>
        <end position="29"/>
    </location>
</feature>